<protein>
    <recommendedName>
        <fullName evidence="3 11">Histidinol dehydrogenase</fullName>
        <shortName evidence="11">HDH</shortName>
        <ecNumber evidence="3 11">1.1.1.23</ecNumber>
    </recommendedName>
</protein>
<sequence length="439" mass="46827">MVLRLDYRQADFESRFAAFLTTKREVSVDVEADVRAIIAEIRARGDEALHDYSQRFDRIDTRTLGLAVSAKEIEAAFEAADPEIIAALEFAHDRIFSHHSRQMPKDDHYVDALGVELGSRWTAIEAVGLYVPGGTASYPSSVLMNAVPAKVAGVERIVMVVPARNGVLNPVVLAAARIAGVSEIYRIGGAQAIAALAYGTETIRPVAKIMGPGNAWVAAAKRQVFGTVGIDMIAGPSEVLVMADPDNNPDWIAADLLAQAEHDVGAQSILITRDEAFGAAVIDAVERQMATLGRGDTARKSWADYGAVIVVPDWEAALPLADRIAAEHLEIATDDAEALAARVRNAGAIFIGRHTPEVIGDYVGGSNHVLPTARSARFSSGLSVLDYVKRTSILRLGSEQLQSLGPAAITLAQAEGLDAHARSVSIRMNQRGEGPDGGR</sequence>
<feature type="binding site" evidence="11 16">
    <location>
        <position position="259"/>
    </location>
    <ligand>
        <name>Zn(2+)</name>
        <dbReference type="ChEBI" id="CHEBI:29105"/>
    </ligand>
</feature>
<feature type="binding site" evidence="11 16">
    <location>
        <position position="262"/>
    </location>
    <ligand>
        <name>Zn(2+)</name>
        <dbReference type="ChEBI" id="CHEBI:29105"/>
    </ligand>
</feature>
<dbReference type="GO" id="GO:0005829">
    <property type="term" value="C:cytosol"/>
    <property type="evidence" value="ECO:0007669"/>
    <property type="project" value="TreeGrafter"/>
</dbReference>
<evidence type="ECO:0000256" key="9">
    <source>
        <dbReference type="ARBA" id="ARBA00023102"/>
    </source>
</evidence>
<comment type="function">
    <text evidence="11">Catalyzes the sequential NAD-dependent oxidations of L-histidinol to L-histidinaldehyde and then to L-histidine.</text>
</comment>
<evidence type="ECO:0000313" key="19">
    <source>
        <dbReference type="Proteomes" id="UP000219465"/>
    </source>
</evidence>
<keyword evidence="5 11" id="KW-0479">Metal-binding</keyword>
<feature type="binding site" evidence="11 16">
    <location>
        <position position="361"/>
    </location>
    <ligand>
        <name>Zn(2+)</name>
        <dbReference type="ChEBI" id="CHEBI:29105"/>
    </ligand>
</feature>
<evidence type="ECO:0000256" key="6">
    <source>
        <dbReference type="ARBA" id="ARBA00022833"/>
    </source>
</evidence>
<keyword evidence="8 11" id="KW-0520">NAD</keyword>
<dbReference type="AlphaFoldDB" id="A0A286IDI4"/>
<evidence type="ECO:0000256" key="16">
    <source>
        <dbReference type="PIRSR" id="PIRSR000099-4"/>
    </source>
</evidence>
<feature type="binding site" evidence="11 15">
    <location>
        <position position="262"/>
    </location>
    <ligand>
        <name>substrate</name>
    </ligand>
</feature>
<feature type="binding site" evidence="11 15">
    <location>
        <position position="328"/>
    </location>
    <ligand>
        <name>substrate</name>
    </ligand>
</feature>
<dbReference type="PANTHER" id="PTHR21256:SF2">
    <property type="entry name" value="HISTIDINE BIOSYNTHESIS TRIFUNCTIONAL PROTEIN"/>
    <property type="match status" value="1"/>
</dbReference>
<dbReference type="Proteomes" id="UP000219465">
    <property type="component" value="Unassembled WGS sequence"/>
</dbReference>
<dbReference type="FunFam" id="1.20.5.1300:FF:000002">
    <property type="entry name" value="Histidinol dehydrogenase, chloroplastic"/>
    <property type="match status" value="1"/>
</dbReference>
<feature type="binding site" evidence="11 15">
    <location>
        <position position="415"/>
    </location>
    <ligand>
        <name>substrate</name>
    </ligand>
</feature>
<dbReference type="EMBL" id="OCPC01000004">
    <property type="protein sequence ID" value="SOE18132.1"/>
    <property type="molecule type" value="Genomic_DNA"/>
</dbReference>
<evidence type="ECO:0000256" key="11">
    <source>
        <dbReference type="HAMAP-Rule" id="MF_01024"/>
    </source>
</evidence>
<dbReference type="Gene3D" id="3.40.50.1980">
    <property type="entry name" value="Nitrogenase molybdenum iron protein domain"/>
    <property type="match status" value="2"/>
</dbReference>
<evidence type="ECO:0000256" key="5">
    <source>
        <dbReference type="ARBA" id="ARBA00022723"/>
    </source>
</evidence>
<comment type="pathway">
    <text evidence="1 11">Amino-acid biosynthesis; L-histidine biosynthesis; L-histidine from 5-phospho-alpha-D-ribose 1-diphosphate: step 9/9.</text>
</comment>
<evidence type="ECO:0000256" key="15">
    <source>
        <dbReference type="PIRSR" id="PIRSR000099-3"/>
    </source>
</evidence>
<gene>
    <name evidence="11" type="primary">hisD</name>
    <name evidence="18" type="ORF">SAMN05877838_3047</name>
</gene>
<dbReference type="SUPFAM" id="SSF53720">
    <property type="entry name" value="ALDH-like"/>
    <property type="match status" value="1"/>
</dbReference>
<name>A0A286IDI4_9HYPH</name>
<feature type="binding site" evidence="11 14">
    <location>
        <position position="214"/>
    </location>
    <ligand>
        <name>NAD(+)</name>
        <dbReference type="ChEBI" id="CHEBI:57540"/>
    </ligand>
</feature>
<evidence type="ECO:0000256" key="12">
    <source>
        <dbReference type="PIRNR" id="PIRNR000099"/>
    </source>
</evidence>
<feature type="active site" description="Proton acceptor" evidence="11 13">
    <location>
        <position position="327"/>
    </location>
</feature>
<dbReference type="EC" id="1.1.1.23" evidence="3 11"/>
<evidence type="ECO:0000313" key="18">
    <source>
        <dbReference type="EMBL" id="SOE18132.1"/>
    </source>
</evidence>
<dbReference type="GO" id="GO:0008270">
    <property type="term" value="F:zinc ion binding"/>
    <property type="evidence" value="ECO:0007669"/>
    <property type="project" value="UniProtKB-UniRule"/>
</dbReference>
<dbReference type="InterPro" id="IPR012131">
    <property type="entry name" value="Hstdl_DH"/>
</dbReference>
<dbReference type="InterPro" id="IPR016161">
    <property type="entry name" value="Ald_DH/histidinol_DH"/>
</dbReference>
<dbReference type="Gene3D" id="1.20.5.1300">
    <property type="match status" value="1"/>
</dbReference>
<keyword evidence="4 11" id="KW-0028">Amino-acid biosynthesis</keyword>
<dbReference type="PANTHER" id="PTHR21256">
    <property type="entry name" value="HISTIDINOL DEHYDROGENASE HDH"/>
    <property type="match status" value="1"/>
</dbReference>
<dbReference type="FunFam" id="3.40.50.1980:FF:000001">
    <property type="entry name" value="Histidinol dehydrogenase"/>
    <property type="match status" value="1"/>
</dbReference>
<feature type="binding site" evidence="11 16">
    <location>
        <position position="420"/>
    </location>
    <ligand>
        <name>Zn(2+)</name>
        <dbReference type="ChEBI" id="CHEBI:29105"/>
    </ligand>
</feature>
<dbReference type="PIRSF" id="PIRSF000099">
    <property type="entry name" value="Histidinol_dh"/>
    <property type="match status" value="1"/>
</dbReference>
<evidence type="ECO:0000256" key="17">
    <source>
        <dbReference type="RuleBase" id="RU004175"/>
    </source>
</evidence>
<dbReference type="InterPro" id="IPR001692">
    <property type="entry name" value="Histidinol_DH_CS"/>
</dbReference>
<evidence type="ECO:0000256" key="8">
    <source>
        <dbReference type="ARBA" id="ARBA00023027"/>
    </source>
</evidence>
<feature type="binding site" evidence="11 15">
    <location>
        <position position="420"/>
    </location>
    <ligand>
        <name>substrate</name>
    </ligand>
</feature>
<keyword evidence="19" id="KW-1185">Reference proteome</keyword>
<dbReference type="PRINTS" id="PR00083">
    <property type="entry name" value="HOLDHDRGNASE"/>
</dbReference>
<dbReference type="PROSITE" id="PS00611">
    <property type="entry name" value="HISOL_DEHYDROGENASE"/>
    <property type="match status" value="1"/>
</dbReference>
<dbReference type="UniPathway" id="UPA00031">
    <property type="reaction ID" value="UER00014"/>
</dbReference>
<feature type="binding site" evidence="11 14">
    <location>
        <position position="191"/>
    </location>
    <ligand>
        <name>NAD(+)</name>
        <dbReference type="ChEBI" id="CHEBI:57540"/>
    </ligand>
</feature>
<comment type="catalytic activity">
    <reaction evidence="10 11">
        <text>L-histidinol + 2 NAD(+) + H2O = L-histidine + 2 NADH + 3 H(+)</text>
        <dbReference type="Rhea" id="RHEA:20641"/>
        <dbReference type="ChEBI" id="CHEBI:15377"/>
        <dbReference type="ChEBI" id="CHEBI:15378"/>
        <dbReference type="ChEBI" id="CHEBI:57540"/>
        <dbReference type="ChEBI" id="CHEBI:57595"/>
        <dbReference type="ChEBI" id="CHEBI:57699"/>
        <dbReference type="ChEBI" id="CHEBI:57945"/>
        <dbReference type="EC" id="1.1.1.23"/>
    </reaction>
</comment>
<evidence type="ECO:0000256" key="1">
    <source>
        <dbReference type="ARBA" id="ARBA00004940"/>
    </source>
</evidence>
<accession>A0A286IDI4</accession>
<dbReference type="NCBIfam" id="TIGR00069">
    <property type="entry name" value="hisD"/>
    <property type="match status" value="1"/>
</dbReference>
<feature type="binding site" evidence="11 15">
    <location>
        <position position="361"/>
    </location>
    <ligand>
        <name>substrate</name>
    </ligand>
</feature>
<evidence type="ECO:0000256" key="10">
    <source>
        <dbReference type="ARBA" id="ARBA00049489"/>
    </source>
</evidence>
<reference evidence="19" key="1">
    <citation type="submission" date="2017-08" db="EMBL/GenBank/DDBJ databases">
        <authorList>
            <person name="Varghese N."/>
            <person name="Submissions S."/>
        </authorList>
    </citation>
    <scope>NUCLEOTIDE SEQUENCE [LARGE SCALE GENOMIC DNA]</scope>
    <source>
        <strain evidence="19">KCTC 23107</strain>
    </source>
</reference>
<evidence type="ECO:0000256" key="4">
    <source>
        <dbReference type="ARBA" id="ARBA00022605"/>
    </source>
</evidence>
<keyword evidence="6 11" id="KW-0862">Zinc</keyword>
<proteinExistence type="inferred from homology"/>
<dbReference type="CDD" id="cd06572">
    <property type="entry name" value="Histidinol_dh"/>
    <property type="match status" value="1"/>
</dbReference>
<keyword evidence="7 11" id="KW-0560">Oxidoreductase</keyword>
<evidence type="ECO:0000256" key="13">
    <source>
        <dbReference type="PIRSR" id="PIRSR000099-1"/>
    </source>
</evidence>
<evidence type="ECO:0000256" key="3">
    <source>
        <dbReference type="ARBA" id="ARBA00012965"/>
    </source>
</evidence>
<dbReference type="RefSeq" id="WP_097108591.1">
    <property type="nucleotide sequence ID" value="NZ_OCPC01000004.1"/>
</dbReference>
<feature type="active site" description="Proton acceptor" evidence="11 13">
    <location>
        <position position="328"/>
    </location>
</feature>
<dbReference type="Pfam" id="PF00815">
    <property type="entry name" value="Histidinol_dh"/>
    <property type="match status" value="1"/>
</dbReference>
<comment type="similarity">
    <text evidence="2 11 12 17">Belongs to the histidinol dehydrogenase family.</text>
</comment>
<dbReference type="GO" id="GO:0000105">
    <property type="term" value="P:L-histidine biosynthetic process"/>
    <property type="evidence" value="ECO:0007669"/>
    <property type="project" value="UniProtKB-UniRule"/>
</dbReference>
<evidence type="ECO:0000256" key="7">
    <source>
        <dbReference type="ARBA" id="ARBA00023002"/>
    </source>
</evidence>
<comment type="cofactor">
    <cofactor evidence="11 16">
        <name>Zn(2+)</name>
        <dbReference type="ChEBI" id="CHEBI:29105"/>
    </cofactor>
    <text evidence="11 16">Binds 1 zinc ion per subunit.</text>
</comment>
<evidence type="ECO:0000256" key="14">
    <source>
        <dbReference type="PIRSR" id="PIRSR000099-2"/>
    </source>
</evidence>
<dbReference type="HAMAP" id="MF_01024">
    <property type="entry name" value="HisD"/>
    <property type="match status" value="1"/>
</dbReference>
<feature type="binding site" evidence="11 15">
    <location>
        <position position="237"/>
    </location>
    <ligand>
        <name>substrate</name>
    </ligand>
</feature>
<dbReference type="FunFam" id="3.40.50.1980:FF:000026">
    <property type="entry name" value="Histidinol dehydrogenase"/>
    <property type="match status" value="1"/>
</dbReference>
<feature type="binding site" evidence="11 14">
    <location>
        <position position="130"/>
    </location>
    <ligand>
        <name>NAD(+)</name>
        <dbReference type="ChEBI" id="CHEBI:57540"/>
    </ligand>
</feature>
<organism evidence="18 19">
    <name type="scientific">Hoeflea halophila</name>
    <dbReference type="NCBI Taxonomy" id="714899"/>
    <lineage>
        <taxon>Bacteria</taxon>
        <taxon>Pseudomonadati</taxon>
        <taxon>Pseudomonadota</taxon>
        <taxon>Alphaproteobacteria</taxon>
        <taxon>Hyphomicrobiales</taxon>
        <taxon>Rhizobiaceae</taxon>
        <taxon>Hoeflea</taxon>
    </lineage>
</organism>
<dbReference type="OrthoDB" id="9805269at2"/>
<keyword evidence="9 11" id="KW-0368">Histidine biosynthesis</keyword>
<evidence type="ECO:0000256" key="2">
    <source>
        <dbReference type="ARBA" id="ARBA00010178"/>
    </source>
</evidence>
<feature type="binding site" evidence="11 15">
    <location>
        <position position="259"/>
    </location>
    <ligand>
        <name>substrate</name>
    </ligand>
</feature>
<dbReference type="GO" id="GO:0004399">
    <property type="term" value="F:histidinol dehydrogenase activity"/>
    <property type="evidence" value="ECO:0007669"/>
    <property type="project" value="UniProtKB-UniRule"/>
</dbReference>
<dbReference type="InterPro" id="IPR022695">
    <property type="entry name" value="Histidinol_DH_monofunct"/>
</dbReference>
<dbReference type="GO" id="GO:0051287">
    <property type="term" value="F:NAD binding"/>
    <property type="evidence" value="ECO:0007669"/>
    <property type="project" value="InterPro"/>
</dbReference>